<evidence type="ECO:0000256" key="3">
    <source>
        <dbReference type="ARBA" id="ARBA00022448"/>
    </source>
</evidence>
<keyword evidence="4" id="KW-1003">Cell membrane</keyword>
<name>B7L029_METC4</name>
<dbReference type="PANTHER" id="PTHR38831">
    <property type="entry name" value="TYPE II SECRETION SYSTEM PROTEIN K"/>
    <property type="match status" value="1"/>
</dbReference>
<dbReference type="HOGENOM" id="CLU_905565_0_0_5"/>
<dbReference type="GO" id="GO:0009306">
    <property type="term" value="P:protein secretion"/>
    <property type="evidence" value="ECO:0007669"/>
    <property type="project" value="InterPro"/>
</dbReference>
<keyword evidence="3" id="KW-0813">Transport</keyword>
<evidence type="ECO:0000256" key="10">
    <source>
        <dbReference type="SAM" id="MobiDB-lite"/>
    </source>
</evidence>
<evidence type="ECO:0000256" key="4">
    <source>
        <dbReference type="ARBA" id="ARBA00022475"/>
    </source>
</evidence>
<dbReference type="AlphaFoldDB" id="B7L029"/>
<evidence type="ECO:0000256" key="2">
    <source>
        <dbReference type="ARBA" id="ARBA00007246"/>
    </source>
</evidence>
<dbReference type="PANTHER" id="PTHR38831:SF2">
    <property type="entry name" value="TYPE II SECRETION SYSTEM PROTEIN K"/>
    <property type="match status" value="1"/>
</dbReference>
<dbReference type="KEGG" id="mch:Mchl_0033"/>
<keyword evidence="8 11" id="KW-1133">Transmembrane helix</keyword>
<evidence type="ECO:0000256" key="5">
    <source>
        <dbReference type="ARBA" id="ARBA00022519"/>
    </source>
</evidence>
<proteinExistence type="inferred from homology"/>
<sequence length="296" mass="30441">MRPCRSVASGEQGFVLPAVLAVMIVVSAAALIATDRHRTRTAVAESQTRGLRLQGLADGAARLVATGIVLERTRGMPGLGLPRNGAAIACGLPEGRRLVLALQDQAGLIDLNAAPRPLLEVAFRALGIGDADALRLAAEVTDYRDADDDPEPGGGAERPQYAARGLSHGPRNALFTSIDEIERLPSMTPERAALLRGALTVYNPGGGLDPGLAPVRALAEGVAGDRLRPHAALSSGQYVEIRAAVSDGRGRALRSAIISASGTGTPVLSWQPDGPDLVGGVAHPACGPLAAALIRP</sequence>
<evidence type="ECO:0000256" key="6">
    <source>
        <dbReference type="ARBA" id="ARBA00022692"/>
    </source>
</evidence>
<gene>
    <name evidence="13" type="ordered locus">Mchl_0033</name>
</gene>
<evidence type="ECO:0000313" key="13">
    <source>
        <dbReference type="EMBL" id="ACK81001.1"/>
    </source>
</evidence>
<feature type="region of interest" description="Disordered" evidence="10">
    <location>
        <begin position="144"/>
        <end position="167"/>
    </location>
</feature>
<keyword evidence="9 11" id="KW-0472">Membrane</keyword>
<evidence type="ECO:0000256" key="1">
    <source>
        <dbReference type="ARBA" id="ARBA00004533"/>
    </source>
</evidence>
<evidence type="ECO:0000256" key="7">
    <source>
        <dbReference type="ARBA" id="ARBA00022927"/>
    </source>
</evidence>
<evidence type="ECO:0000256" key="8">
    <source>
        <dbReference type="ARBA" id="ARBA00022989"/>
    </source>
</evidence>
<comment type="similarity">
    <text evidence="2">Belongs to the GSP K family.</text>
</comment>
<dbReference type="Pfam" id="PF21687">
    <property type="entry name" value="T2SSK_1st"/>
    <property type="match status" value="1"/>
</dbReference>
<accession>B7L029</accession>
<keyword evidence="5" id="KW-0997">Cell inner membrane</keyword>
<evidence type="ECO:0000313" key="14">
    <source>
        <dbReference type="Proteomes" id="UP000002385"/>
    </source>
</evidence>
<dbReference type="Proteomes" id="UP000002385">
    <property type="component" value="Chromosome"/>
</dbReference>
<organism evidence="13 14">
    <name type="scientific">Methylorubrum extorquens (strain CM4 / NCIMB 13688)</name>
    <name type="common">Methylobacterium extorquens</name>
    <dbReference type="NCBI Taxonomy" id="440085"/>
    <lineage>
        <taxon>Bacteria</taxon>
        <taxon>Pseudomonadati</taxon>
        <taxon>Pseudomonadota</taxon>
        <taxon>Alphaproteobacteria</taxon>
        <taxon>Hyphomicrobiales</taxon>
        <taxon>Methylobacteriaceae</taxon>
        <taxon>Methylorubrum</taxon>
    </lineage>
</organism>
<reference evidence="14" key="1">
    <citation type="submission" date="2008-12" db="EMBL/GenBank/DDBJ databases">
        <title>Complete sequence of chromosome of Methylobacterium chloromethanicum CM4.</title>
        <authorList>
            <consortium name="US DOE Joint Genome Institute"/>
            <person name="Lucas S."/>
            <person name="Copeland A."/>
            <person name="Lapidus A."/>
            <person name="Glavina del Rio T."/>
            <person name="Dalin E."/>
            <person name="Tice H."/>
            <person name="Bruce D."/>
            <person name="Goodwin L."/>
            <person name="Pitluck S."/>
            <person name="Chertkov O."/>
            <person name="Brettin T."/>
            <person name="Detter J.C."/>
            <person name="Han C."/>
            <person name="Larimer F."/>
            <person name="Land M."/>
            <person name="Hauser L."/>
            <person name="Kyrpides N."/>
            <person name="Mikhailova N."/>
            <person name="Marx C."/>
            <person name="Richardson P."/>
        </authorList>
    </citation>
    <scope>NUCLEOTIDE SEQUENCE [LARGE SCALE GENOMIC DNA]</scope>
    <source>
        <strain evidence="14">CM4 / NCIMB 13688</strain>
    </source>
</reference>
<evidence type="ECO:0000256" key="9">
    <source>
        <dbReference type="ARBA" id="ARBA00023136"/>
    </source>
</evidence>
<keyword evidence="7" id="KW-0653">Protein transport</keyword>
<comment type="subcellular location">
    <subcellularLocation>
        <location evidence="1">Cell inner membrane</location>
    </subcellularLocation>
</comment>
<reference evidence="13 14" key="2">
    <citation type="journal article" date="2012" name="J. Bacteriol.">
        <title>Complete genome sequences of six strains of the genus Methylobacterium.</title>
        <authorList>
            <person name="Marx C.J."/>
            <person name="Bringel F."/>
            <person name="Chistoserdova L."/>
            <person name="Moulin L."/>
            <person name="Farhan Ul Haque M."/>
            <person name="Fleischman D.E."/>
            <person name="Gruffaz C."/>
            <person name="Jourand P."/>
            <person name="Knief C."/>
            <person name="Lee M.C."/>
            <person name="Muller E.E."/>
            <person name="Nadalig T."/>
            <person name="Peyraud R."/>
            <person name="Roselli S."/>
            <person name="Russ L."/>
            <person name="Goodwin L.A."/>
            <person name="Ivanova N."/>
            <person name="Kyrpides N."/>
            <person name="Lajus A."/>
            <person name="Land M.L."/>
            <person name="Medigue C."/>
            <person name="Mikhailova N."/>
            <person name="Nolan M."/>
            <person name="Woyke T."/>
            <person name="Stolyar S."/>
            <person name="Vorholt J.A."/>
            <person name="Vuilleumier S."/>
        </authorList>
    </citation>
    <scope>NUCLEOTIDE SEQUENCE [LARGE SCALE GENOMIC DNA]</scope>
    <source>
        <strain evidence="14">CM4 / NCIMB 13688</strain>
    </source>
</reference>
<dbReference type="SUPFAM" id="SSF158544">
    <property type="entry name" value="GspK insert domain-like"/>
    <property type="match status" value="1"/>
</dbReference>
<protein>
    <submittedName>
        <fullName evidence="13">Putative general secretion pathway protein K</fullName>
    </submittedName>
</protein>
<dbReference type="Gene3D" id="1.10.40.60">
    <property type="entry name" value="EpsJ-like"/>
    <property type="match status" value="1"/>
</dbReference>
<dbReference type="InterPro" id="IPR005628">
    <property type="entry name" value="GspK"/>
</dbReference>
<dbReference type="GO" id="GO:0005886">
    <property type="term" value="C:plasma membrane"/>
    <property type="evidence" value="ECO:0007669"/>
    <property type="project" value="UniProtKB-SubCell"/>
</dbReference>
<feature type="domain" description="T2SS protein K first SAM-like" evidence="12">
    <location>
        <begin position="118"/>
        <end position="202"/>
    </location>
</feature>
<feature type="transmembrane region" description="Helical" evidence="11">
    <location>
        <begin position="12"/>
        <end position="33"/>
    </location>
</feature>
<evidence type="ECO:0000256" key="11">
    <source>
        <dbReference type="SAM" id="Phobius"/>
    </source>
</evidence>
<dbReference type="InterPro" id="IPR049031">
    <property type="entry name" value="T2SSK_SAM-like_1st"/>
</dbReference>
<keyword evidence="6 11" id="KW-0812">Transmembrane</keyword>
<dbReference type="EMBL" id="CP001298">
    <property type="protein sequence ID" value="ACK81001.1"/>
    <property type="molecule type" value="Genomic_DNA"/>
</dbReference>
<evidence type="ECO:0000259" key="12">
    <source>
        <dbReference type="Pfam" id="PF21687"/>
    </source>
</evidence>
<dbReference type="InterPro" id="IPR038072">
    <property type="entry name" value="GspK_central_sf"/>
</dbReference>